<sequence>MFPFSSRTKAIKDPGRSSTTSAIKMSALASVWGISDHAKVTSDSSIVSLSSNSVFPEHHSTLTYRYVAPRPVYLCVRQMRRFHCSFPGCTHTSLQKSNLKTHYISKHLHLRHHQCNFYGCTKSYSDASALIRHEKLTHGFFRRAHKLYARKTLKKDEVEPELDPELLAFVTATSPLPNYPSADITSCASSASPTTPSSFMMPIPGPPTFDWGNVNEPQALSMDAFLHDMIPEFYPDPVLNEKRGSTYAAPEANAYLSYTNTNQIEHASFWYYLTRPKQLAQAEKDTHVRSATINHRLPLPPGPGAPLLSTRKLALYFHFHAPIVIIPQQVTSIKRYSHEMFSSRKYASRKFSDIILNAVSKWANWDPSITIEAGDYGQIDKRTGQFEREGNIYRDPEVAHIASKFPPLRGPQVNTLEIHSMDVRGITVSPDVHANLFGMAQPAIGGQWQFTRSRGALLLLYKSYLTAVPNELLIQLKSSGWAKGKCVVTRVQACCAYFLYLSDKSGEVISITLQADVPIPVTPGVTPGAAINAGWRFSGASGVVQEAFHDEPVFVPLYQLEEIAIKGRWGRRSPSFDEGEDGSNNNTGWVPIEAPWSALDDDGQELSEEHPVTSDSDEW</sequence>
<evidence type="ECO:0000313" key="4">
    <source>
        <dbReference type="EMBL" id="OCB91508.1"/>
    </source>
</evidence>
<evidence type="ECO:0000256" key="1">
    <source>
        <dbReference type="PROSITE-ProRule" id="PRU00042"/>
    </source>
</evidence>
<dbReference type="InterPro" id="IPR013087">
    <property type="entry name" value="Znf_C2H2_type"/>
</dbReference>
<evidence type="ECO:0000259" key="3">
    <source>
        <dbReference type="PROSITE" id="PS50157"/>
    </source>
</evidence>
<gene>
    <name evidence="4" type="ORF">A7U60_g1243</name>
</gene>
<feature type="domain" description="C2H2-type" evidence="3">
    <location>
        <begin position="113"/>
        <end position="138"/>
    </location>
</feature>
<dbReference type="Proteomes" id="UP000757232">
    <property type="component" value="Unassembled WGS sequence"/>
</dbReference>
<reference evidence="4" key="1">
    <citation type="submission" date="2016-06" db="EMBL/GenBank/DDBJ databases">
        <title>Draft Genome sequence of the fungus Inonotus baumii.</title>
        <authorList>
            <person name="Zhu H."/>
            <person name="Lin W."/>
        </authorList>
    </citation>
    <scope>NUCLEOTIDE SEQUENCE</scope>
    <source>
        <strain evidence="4">821</strain>
    </source>
</reference>
<keyword evidence="1" id="KW-0863">Zinc-finger</keyword>
<dbReference type="PROSITE" id="PS50157">
    <property type="entry name" value="ZINC_FINGER_C2H2_2"/>
    <property type="match status" value="1"/>
</dbReference>
<comment type="caution">
    <text evidence="4">The sequence shown here is derived from an EMBL/GenBank/DDBJ whole genome shotgun (WGS) entry which is preliminary data.</text>
</comment>
<organism evidence="4 5">
    <name type="scientific">Sanghuangporus baumii</name>
    <name type="common">Phellinus baumii</name>
    <dbReference type="NCBI Taxonomy" id="108892"/>
    <lineage>
        <taxon>Eukaryota</taxon>
        <taxon>Fungi</taxon>
        <taxon>Dikarya</taxon>
        <taxon>Basidiomycota</taxon>
        <taxon>Agaricomycotina</taxon>
        <taxon>Agaricomycetes</taxon>
        <taxon>Hymenochaetales</taxon>
        <taxon>Hymenochaetaceae</taxon>
        <taxon>Sanghuangporus</taxon>
    </lineage>
</organism>
<dbReference type="OrthoDB" id="3255261at2759"/>
<dbReference type="GO" id="GO:0008270">
    <property type="term" value="F:zinc ion binding"/>
    <property type="evidence" value="ECO:0007669"/>
    <property type="project" value="UniProtKB-KW"/>
</dbReference>
<name>A0A9Q5I4B4_SANBA</name>
<evidence type="ECO:0000256" key="2">
    <source>
        <dbReference type="SAM" id="MobiDB-lite"/>
    </source>
</evidence>
<dbReference type="PROSITE" id="PS00028">
    <property type="entry name" value="ZINC_FINGER_C2H2_1"/>
    <property type="match status" value="1"/>
</dbReference>
<dbReference type="EMBL" id="LNZH02000084">
    <property type="protein sequence ID" value="OCB91508.1"/>
    <property type="molecule type" value="Genomic_DNA"/>
</dbReference>
<feature type="region of interest" description="Disordered" evidence="2">
    <location>
        <begin position="574"/>
        <end position="619"/>
    </location>
</feature>
<dbReference type="SMART" id="SM00355">
    <property type="entry name" value="ZnF_C2H2"/>
    <property type="match status" value="2"/>
</dbReference>
<evidence type="ECO:0000313" key="5">
    <source>
        <dbReference type="Proteomes" id="UP000757232"/>
    </source>
</evidence>
<keyword evidence="5" id="KW-1185">Reference proteome</keyword>
<protein>
    <recommendedName>
        <fullName evidence="3">C2H2-type domain-containing protein</fullName>
    </recommendedName>
</protein>
<keyword evidence="1" id="KW-0862">Zinc</keyword>
<proteinExistence type="predicted"/>
<accession>A0A9Q5I4B4</accession>
<dbReference type="AlphaFoldDB" id="A0A9Q5I4B4"/>
<keyword evidence="1" id="KW-0479">Metal-binding</keyword>